<dbReference type="InterPro" id="IPR024029">
    <property type="entry name" value="Pyridox_Oxase_FMN-dep"/>
</dbReference>
<organism evidence="2 3">
    <name type="scientific">Sneathiella litorea</name>
    <dbReference type="NCBI Taxonomy" id="2606216"/>
    <lineage>
        <taxon>Bacteria</taxon>
        <taxon>Pseudomonadati</taxon>
        <taxon>Pseudomonadota</taxon>
        <taxon>Alphaproteobacteria</taxon>
        <taxon>Sneathiellales</taxon>
        <taxon>Sneathiellaceae</taxon>
        <taxon>Sneathiella</taxon>
    </lineage>
</organism>
<dbReference type="Proteomes" id="UP000476030">
    <property type="component" value="Unassembled WGS sequence"/>
</dbReference>
<evidence type="ECO:0000313" key="3">
    <source>
        <dbReference type="Proteomes" id="UP000476030"/>
    </source>
</evidence>
<evidence type="ECO:0000313" key="2">
    <source>
        <dbReference type="EMBL" id="MZR32004.1"/>
    </source>
</evidence>
<dbReference type="PANTHER" id="PTHR42815">
    <property type="entry name" value="FAD-BINDING, PUTATIVE (AFU_ORTHOLOGUE AFUA_6G07600)-RELATED"/>
    <property type="match status" value="1"/>
</dbReference>
<sequence>MTEHTITTVEELYGIYKQPGERAIKKEISRLDKHCRNFIALSPFLVMGTDGGDGTADASPRGDAPGFVTVLDDKTLLIPDRRGNNRLDSLINIIRNPAVGLIFLVPGINETLRINGNATITTDPKFLDRQAVDGKPPTSALLVEVKSAYMHCAKALIRSKLWAEDNKVERSSFPTLGQVMADQIAGMDAAEADAYLEVAYKENLY</sequence>
<dbReference type="InterPro" id="IPR011576">
    <property type="entry name" value="Pyridox_Oxase_N"/>
</dbReference>
<dbReference type="Pfam" id="PF01243">
    <property type="entry name" value="PNPOx_N"/>
    <property type="match status" value="1"/>
</dbReference>
<keyword evidence="3" id="KW-1185">Reference proteome</keyword>
<dbReference type="SUPFAM" id="SSF50475">
    <property type="entry name" value="FMN-binding split barrel"/>
    <property type="match status" value="1"/>
</dbReference>
<comment type="caution">
    <text evidence="2">The sequence shown here is derived from an EMBL/GenBank/DDBJ whole genome shotgun (WGS) entry which is preliminary data.</text>
</comment>
<gene>
    <name evidence="2" type="ORF">GQE98_15300</name>
</gene>
<dbReference type="NCBIfam" id="TIGR04025">
    <property type="entry name" value="PPOX_FMN_DR2398"/>
    <property type="match status" value="1"/>
</dbReference>
<feature type="domain" description="Pyridoxamine 5'-phosphate oxidase N-terminal" evidence="1">
    <location>
        <begin position="31"/>
        <end position="152"/>
    </location>
</feature>
<dbReference type="RefSeq" id="WP_161316583.1">
    <property type="nucleotide sequence ID" value="NZ_WTUW01000009.1"/>
</dbReference>
<dbReference type="Gene3D" id="2.30.110.10">
    <property type="entry name" value="Electron Transport, Fmn-binding Protein, Chain A"/>
    <property type="match status" value="1"/>
</dbReference>
<dbReference type="InterPro" id="IPR012349">
    <property type="entry name" value="Split_barrel_FMN-bd"/>
</dbReference>
<evidence type="ECO:0000259" key="1">
    <source>
        <dbReference type="Pfam" id="PF01243"/>
    </source>
</evidence>
<dbReference type="EMBL" id="WTUW01000009">
    <property type="protein sequence ID" value="MZR32004.1"/>
    <property type="molecule type" value="Genomic_DNA"/>
</dbReference>
<accession>A0A6L8WBD8</accession>
<protein>
    <submittedName>
        <fullName evidence="2">Pyridoxamine 5'-phosphate oxidase family protein</fullName>
    </submittedName>
</protein>
<proteinExistence type="predicted"/>
<reference evidence="2 3" key="1">
    <citation type="submission" date="2019-12" db="EMBL/GenBank/DDBJ databases">
        <title>Snethiella sp. nov. sp. isolated from sea sand.</title>
        <authorList>
            <person name="Kim J."/>
            <person name="Jeong S.E."/>
            <person name="Jung H.S."/>
            <person name="Jeon C.O."/>
        </authorList>
    </citation>
    <scope>NUCLEOTIDE SEQUENCE [LARGE SCALE GENOMIC DNA]</scope>
    <source>
        <strain evidence="2 3">DP05</strain>
    </source>
</reference>
<dbReference type="AlphaFoldDB" id="A0A6L8WBD8"/>
<dbReference type="PANTHER" id="PTHR42815:SF2">
    <property type="entry name" value="FAD-BINDING, PUTATIVE (AFU_ORTHOLOGUE AFUA_6G07600)-RELATED"/>
    <property type="match status" value="1"/>
</dbReference>
<name>A0A6L8WBD8_9PROT</name>